<keyword evidence="1" id="KW-1133">Transmembrane helix</keyword>
<dbReference type="EMBL" id="PFQF01000030">
    <property type="protein sequence ID" value="PJA20332.1"/>
    <property type="molecule type" value="Genomic_DNA"/>
</dbReference>
<feature type="non-terminal residue" evidence="2">
    <location>
        <position position="1"/>
    </location>
</feature>
<comment type="caution">
    <text evidence="2">The sequence shown here is derived from an EMBL/GenBank/DDBJ whole genome shotgun (WGS) entry which is preliminary data.</text>
</comment>
<evidence type="ECO:0000256" key="1">
    <source>
        <dbReference type="SAM" id="Phobius"/>
    </source>
</evidence>
<gene>
    <name evidence="2" type="ORF">COX60_01895</name>
</gene>
<evidence type="ECO:0000313" key="2">
    <source>
        <dbReference type="EMBL" id="PJA20332.1"/>
    </source>
</evidence>
<feature type="transmembrane region" description="Helical" evidence="1">
    <location>
        <begin position="14"/>
        <end position="34"/>
    </location>
</feature>
<proteinExistence type="predicted"/>
<accession>A0A2M7W494</accession>
<organism evidence="2 3">
    <name type="scientific">Candidatus Berkelbacteria bacterium CG_4_10_14_0_2_um_filter_35_9_33_12</name>
    <dbReference type="NCBI Taxonomy" id="1974499"/>
    <lineage>
        <taxon>Bacteria</taxon>
        <taxon>Candidatus Berkelbacteria</taxon>
    </lineage>
</organism>
<dbReference type="Proteomes" id="UP000230137">
    <property type="component" value="Unassembled WGS sequence"/>
</dbReference>
<dbReference type="AlphaFoldDB" id="A0A2M7W494"/>
<protein>
    <submittedName>
        <fullName evidence="2">Uncharacterized protein</fullName>
    </submittedName>
</protein>
<keyword evidence="1" id="KW-0812">Transmembrane</keyword>
<keyword evidence="1" id="KW-0472">Membrane</keyword>
<evidence type="ECO:0000313" key="3">
    <source>
        <dbReference type="Proteomes" id="UP000230137"/>
    </source>
</evidence>
<sequence>VNNPETTPPKSKKWLGWVLGVIVLAGIAYGAYFVGKSEIQNPKSETPVTVTPSTPTAEEPTMTTSVTANWKTYENKEYGFSFKYPKDYVVESYPATSSENELQLVLDPTCHVTKFYGLKINMNHFIPGTMNEPLPLSGTKSGPTYTFYNDDHLIYITESTSCRKNQVVSDNIQTKNQTSSIDTGELDQIVSTFKFTE</sequence>
<name>A0A2M7W494_9BACT</name>
<reference evidence="3" key="1">
    <citation type="submission" date="2017-09" db="EMBL/GenBank/DDBJ databases">
        <title>Depth-based differentiation of microbial function through sediment-hosted aquifers and enrichment of novel symbionts in the deep terrestrial subsurface.</title>
        <authorList>
            <person name="Probst A.J."/>
            <person name="Ladd B."/>
            <person name="Jarett J.K."/>
            <person name="Geller-Mcgrath D.E."/>
            <person name="Sieber C.M.K."/>
            <person name="Emerson J.B."/>
            <person name="Anantharaman K."/>
            <person name="Thomas B.C."/>
            <person name="Malmstrom R."/>
            <person name="Stieglmeier M."/>
            <person name="Klingl A."/>
            <person name="Woyke T."/>
            <person name="Ryan C.M."/>
            <person name="Banfield J.F."/>
        </authorList>
    </citation>
    <scope>NUCLEOTIDE SEQUENCE [LARGE SCALE GENOMIC DNA]</scope>
</reference>